<comment type="pathway">
    <text evidence="1 15">Amino-acid biosynthesis; L-lysine biosynthesis via DAP pathway; LL-2,6-diaminopimelate from (S)-tetrahydrodipicolinate (succinylase route): step 3/3.</text>
</comment>
<keyword evidence="11 15" id="KW-0457">Lysine biosynthesis</keyword>
<keyword evidence="12 15" id="KW-0170">Cobalt</keyword>
<feature type="binding site" evidence="15">
    <location>
        <position position="356"/>
    </location>
    <ligand>
        <name>Zn(2+)</name>
        <dbReference type="ChEBI" id="CHEBI:29105"/>
        <label>2</label>
    </ligand>
</feature>
<dbReference type="RefSeq" id="WP_165599975.1">
    <property type="nucleotide sequence ID" value="NZ_SORZ01000001.1"/>
</dbReference>
<evidence type="ECO:0000256" key="1">
    <source>
        <dbReference type="ARBA" id="ARBA00005130"/>
    </source>
</evidence>
<dbReference type="PROSITE" id="PS00759">
    <property type="entry name" value="ARGE_DAPE_CPG2_2"/>
    <property type="match status" value="1"/>
</dbReference>
<evidence type="ECO:0000256" key="13">
    <source>
        <dbReference type="ARBA" id="ARBA00031891"/>
    </source>
</evidence>
<gene>
    <name evidence="15 17" type="primary">dapE</name>
    <name evidence="17" type="ORF">E3202_00200</name>
</gene>
<dbReference type="GO" id="GO:0009089">
    <property type="term" value="P:lysine biosynthetic process via diaminopimelate"/>
    <property type="evidence" value="ECO:0007669"/>
    <property type="project" value="UniProtKB-UniRule"/>
</dbReference>
<dbReference type="GO" id="GO:0008270">
    <property type="term" value="F:zinc ion binding"/>
    <property type="evidence" value="ECO:0007669"/>
    <property type="project" value="UniProtKB-UniRule"/>
</dbReference>
<keyword evidence="10 15" id="KW-0220">Diaminopimelate biosynthesis</keyword>
<evidence type="ECO:0000256" key="11">
    <source>
        <dbReference type="ARBA" id="ARBA00023154"/>
    </source>
</evidence>
<evidence type="ECO:0000256" key="14">
    <source>
        <dbReference type="ARBA" id="ARBA00051301"/>
    </source>
</evidence>
<dbReference type="InterPro" id="IPR050072">
    <property type="entry name" value="Peptidase_M20A"/>
</dbReference>
<dbReference type="InterPro" id="IPR011650">
    <property type="entry name" value="Peptidase_M20_dimer"/>
</dbReference>
<dbReference type="InterPro" id="IPR002933">
    <property type="entry name" value="Peptidase_M20"/>
</dbReference>
<evidence type="ECO:0000256" key="5">
    <source>
        <dbReference type="ARBA" id="ARBA00022391"/>
    </source>
</evidence>
<evidence type="ECO:0000256" key="7">
    <source>
        <dbReference type="ARBA" id="ARBA00022723"/>
    </source>
</evidence>
<dbReference type="InterPro" id="IPR036264">
    <property type="entry name" value="Bact_exopeptidase_dim_dom"/>
</dbReference>
<feature type="active site" evidence="15">
    <location>
        <position position="80"/>
    </location>
</feature>
<dbReference type="NCBIfam" id="NF009557">
    <property type="entry name" value="PRK13009.1"/>
    <property type="match status" value="1"/>
</dbReference>
<reference evidence="17 18" key="1">
    <citation type="submission" date="2019-03" db="EMBL/GenBank/DDBJ databases">
        <title>The complete genome sequence of Neokomagataea sp. Jb2 NBRC113641.</title>
        <authorList>
            <person name="Chua K.-O."/>
            <person name="Chan K.-G."/>
            <person name="See-Too W.-S."/>
        </authorList>
    </citation>
    <scope>NUCLEOTIDE SEQUENCE [LARGE SCALE GENOMIC DNA]</scope>
    <source>
        <strain evidence="17 18">Jb2</strain>
    </source>
</reference>
<dbReference type="NCBIfam" id="TIGR01246">
    <property type="entry name" value="dapE_proteo"/>
    <property type="match status" value="1"/>
</dbReference>
<evidence type="ECO:0000256" key="10">
    <source>
        <dbReference type="ARBA" id="ARBA00022915"/>
    </source>
</evidence>
<evidence type="ECO:0000256" key="6">
    <source>
        <dbReference type="ARBA" id="ARBA00022605"/>
    </source>
</evidence>
<evidence type="ECO:0000313" key="18">
    <source>
        <dbReference type="Proteomes" id="UP000315037"/>
    </source>
</evidence>
<keyword evidence="7 15" id="KW-0479">Metal-binding</keyword>
<evidence type="ECO:0000313" key="17">
    <source>
        <dbReference type="EMBL" id="TPW35454.1"/>
    </source>
</evidence>
<dbReference type="InterPro" id="IPR001261">
    <property type="entry name" value="ArgE/DapE_CS"/>
</dbReference>
<feature type="active site" description="Proton acceptor" evidence="15">
    <location>
        <position position="142"/>
    </location>
</feature>
<comment type="catalytic activity">
    <reaction evidence="14 15">
        <text>N-succinyl-(2S,6S)-2,6-diaminopimelate + H2O = (2S,6S)-2,6-diaminopimelate + succinate</text>
        <dbReference type="Rhea" id="RHEA:22608"/>
        <dbReference type="ChEBI" id="CHEBI:15377"/>
        <dbReference type="ChEBI" id="CHEBI:30031"/>
        <dbReference type="ChEBI" id="CHEBI:57609"/>
        <dbReference type="ChEBI" id="CHEBI:58087"/>
        <dbReference type="EC" id="3.5.1.18"/>
    </reaction>
</comment>
<keyword evidence="8 15" id="KW-0378">Hydrolase</keyword>
<feature type="domain" description="Peptidase M20 dimerisation" evidence="16">
    <location>
        <begin position="184"/>
        <end position="291"/>
    </location>
</feature>
<dbReference type="GO" id="GO:0008777">
    <property type="term" value="F:acetylornithine deacetylase activity"/>
    <property type="evidence" value="ECO:0007669"/>
    <property type="project" value="TreeGrafter"/>
</dbReference>
<dbReference type="GO" id="GO:0050897">
    <property type="term" value="F:cobalt ion binding"/>
    <property type="evidence" value="ECO:0007669"/>
    <property type="project" value="UniProtKB-UniRule"/>
</dbReference>
<feature type="binding site" evidence="15">
    <location>
        <position position="109"/>
    </location>
    <ligand>
        <name>Zn(2+)</name>
        <dbReference type="ChEBI" id="CHEBI:29105"/>
        <label>1</label>
    </ligand>
</feature>
<dbReference type="HAMAP" id="MF_01690">
    <property type="entry name" value="DapE"/>
    <property type="match status" value="1"/>
</dbReference>
<keyword evidence="9 15" id="KW-0862">Zinc</keyword>
<dbReference type="SUPFAM" id="SSF55031">
    <property type="entry name" value="Bacterial exopeptidase dimerisation domain"/>
    <property type="match status" value="1"/>
</dbReference>
<comment type="subunit">
    <text evidence="3 15">Homodimer.</text>
</comment>
<accession>A0A506UQ60</accession>
<evidence type="ECO:0000256" key="2">
    <source>
        <dbReference type="ARBA" id="ARBA00006746"/>
    </source>
</evidence>
<feature type="binding site" evidence="15">
    <location>
        <position position="171"/>
    </location>
    <ligand>
        <name>Zn(2+)</name>
        <dbReference type="ChEBI" id="CHEBI:29105"/>
        <label>1</label>
    </ligand>
</feature>
<dbReference type="GO" id="GO:0009014">
    <property type="term" value="F:succinyl-diaminopimelate desuccinylase activity"/>
    <property type="evidence" value="ECO:0007669"/>
    <property type="project" value="UniProtKB-UniRule"/>
</dbReference>
<evidence type="ECO:0000256" key="8">
    <source>
        <dbReference type="ARBA" id="ARBA00022801"/>
    </source>
</evidence>
<evidence type="ECO:0000256" key="15">
    <source>
        <dbReference type="HAMAP-Rule" id="MF_01690"/>
    </source>
</evidence>
<dbReference type="UniPathway" id="UPA00034">
    <property type="reaction ID" value="UER00021"/>
</dbReference>
<comment type="caution">
    <text evidence="17">The sequence shown here is derived from an EMBL/GenBank/DDBJ whole genome shotgun (WGS) entry which is preliminary data.</text>
</comment>
<keyword evidence="6 15" id="KW-0028">Amino-acid biosynthesis</keyword>
<dbReference type="Proteomes" id="UP000315037">
    <property type="component" value="Unassembled WGS sequence"/>
</dbReference>
<keyword evidence="18" id="KW-1185">Reference proteome</keyword>
<evidence type="ECO:0000256" key="4">
    <source>
        <dbReference type="ARBA" id="ARBA00011921"/>
    </source>
</evidence>
<evidence type="ECO:0000256" key="9">
    <source>
        <dbReference type="ARBA" id="ARBA00022833"/>
    </source>
</evidence>
<dbReference type="SUPFAM" id="SSF53187">
    <property type="entry name" value="Zn-dependent exopeptidases"/>
    <property type="match status" value="1"/>
</dbReference>
<dbReference type="CDD" id="cd03891">
    <property type="entry name" value="M20_DapE_proteobac"/>
    <property type="match status" value="1"/>
</dbReference>
<feature type="binding site" evidence="15">
    <location>
        <position position="109"/>
    </location>
    <ligand>
        <name>Zn(2+)</name>
        <dbReference type="ChEBI" id="CHEBI:29105"/>
        <label>2</label>
    </ligand>
</feature>
<dbReference type="PANTHER" id="PTHR43808">
    <property type="entry name" value="ACETYLORNITHINE DEACETYLASE"/>
    <property type="match status" value="1"/>
</dbReference>
<dbReference type="Pfam" id="PF01546">
    <property type="entry name" value="Peptidase_M20"/>
    <property type="match status" value="1"/>
</dbReference>
<organism evidence="17 18">
    <name type="scientific">Oecophyllibacter saccharovorans</name>
    <dbReference type="NCBI Taxonomy" id="2558360"/>
    <lineage>
        <taxon>Bacteria</taxon>
        <taxon>Pseudomonadati</taxon>
        <taxon>Pseudomonadota</taxon>
        <taxon>Alphaproteobacteria</taxon>
        <taxon>Acetobacterales</taxon>
        <taxon>Acetobacteraceae</taxon>
        <taxon>Oecophyllibacter</taxon>
    </lineage>
</organism>
<dbReference type="EMBL" id="SORZ01000001">
    <property type="protein sequence ID" value="TPW35454.1"/>
    <property type="molecule type" value="Genomic_DNA"/>
</dbReference>
<protein>
    <recommendedName>
        <fullName evidence="5 15">Succinyl-diaminopimelate desuccinylase</fullName>
        <shortName evidence="15">SDAP desuccinylase</shortName>
        <ecNumber evidence="4 15">3.5.1.18</ecNumber>
    </recommendedName>
    <alternativeName>
        <fullName evidence="13 15">N-succinyl-LL-2,6-diaminoheptanedioate amidohydrolase</fullName>
    </alternativeName>
</protein>
<dbReference type="EC" id="3.5.1.18" evidence="4 15"/>
<comment type="function">
    <text evidence="15">Catalyzes the hydrolysis of N-succinyl-L,L-diaminopimelic acid (SDAP), forming succinate and LL-2,6-diaminopimelate (DAP), an intermediate involved in the bacterial biosynthesis of lysine and meso-diaminopimelic acid, an essential component of bacterial cell walls.</text>
</comment>
<name>A0A506UQ60_9PROT</name>
<dbReference type="Gene3D" id="3.40.630.10">
    <property type="entry name" value="Zn peptidases"/>
    <property type="match status" value="2"/>
</dbReference>
<dbReference type="InterPro" id="IPR005941">
    <property type="entry name" value="DapE_proteobac"/>
</dbReference>
<dbReference type="GO" id="GO:0006526">
    <property type="term" value="P:L-arginine biosynthetic process"/>
    <property type="evidence" value="ECO:0007669"/>
    <property type="project" value="TreeGrafter"/>
</dbReference>
<feature type="binding site" evidence="15">
    <location>
        <position position="143"/>
    </location>
    <ligand>
        <name>Zn(2+)</name>
        <dbReference type="ChEBI" id="CHEBI:29105"/>
        <label>2</label>
    </ligand>
</feature>
<dbReference type="PANTHER" id="PTHR43808:SF31">
    <property type="entry name" value="N-ACETYL-L-CITRULLINE DEACETYLASE"/>
    <property type="match status" value="1"/>
</dbReference>
<feature type="binding site" evidence="15">
    <location>
        <position position="78"/>
    </location>
    <ligand>
        <name>Zn(2+)</name>
        <dbReference type="ChEBI" id="CHEBI:29105"/>
        <label>1</label>
    </ligand>
</feature>
<dbReference type="Pfam" id="PF07687">
    <property type="entry name" value="M20_dimer"/>
    <property type="match status" value="1"/>
</dbReference>
<sequence length="383" mass="40442">MTAFTPAALTDPVPLLQGLLRCPSVTPKDAGALALVGQALETLGFTVTSLPFGPPEAPTPNLYARLGTARPFLCLAGHTDVVAPGPDWQHDPFSGHVEGGWIYGRGAADMKGGVAAFIAAAARRLRQGPLEGSLAFLLTGDEEGPARHGTRAVLRWMKEQGEKPDFCLLGEPTNPGQMGEMIKVGRRGSLNAVLKVPGVQGHVAYPHLADNPLHRLPALLTALTSSALDGGNQWFAPSSLQVTSIDTGNPVTNIIPAQVEIRLNIRFNNLHTGASLQKWLQEVAQAHAPGTEVAVSVSGEAFMTPAGREVALLGQAVEEVTGRRPVLDTGGGTSDARFITAMCPVAEFGLVGATMHKRDERISLASLEDLTRVTQLFMEQLGV</sequence>
<comment type="similarity">
    <text evidence="2 15">Belongs to the peptidase M20A family. DapE subfamily.</text>
</comment>
<dbReference type="AlphaFoldDB" id="A0A506UQ60"/>
<evidence type="ECO:0000259" key="16">
    <source>
        <dbReference type="Pfam" id="PF07687"/>
    </source>
</evidence>
<proteinExistence type="inferred from homology"/>
<dbReference type="GO" id="GO:0019877">
    <property type="term" value="P:diaminopimelate biosynthetic process"/>
    <property type="evidence" value="ECO:0007669"/>
    <property type="project" value="UniProtKB-UniRule"/>
</dbReference>
<evidence type="ECO:0000256" key="12">
    <source>
        <dbReference type="ARBA" id="ARBA00023285"/>
    </source>
</evidence>
<evidence type="ECO:0000256" key="3">
    <source>
        <dbReference type="ARBA" id="ARBA00011738"/>
    </source>
</evidence>
<comment type="cofactor">
    <cofactor evidence="15">
        <name>Zn(2+)</name>
        <dbReference type="ChEBI" id="CHEBI:29105"/>
    </cofactor>
    <cofactor evidence="15">
        <name>Co(2+)</name>
        <dbReference type="ChEBI" id="CHEBI:48828"/>
    </cofactor>
    <text evidence="15">Binds 2 Zn(2+) or Co(2+) ions per subunit.</text>
</comment>